<dbReference type="Proteomes" id="UP000053480">
    <property type="component" value="Unassembled WGS sequence"/>
</dbReference>
<proteinExistence type="predicted"/>
<name>A0ACC6TQM6_9CREN</name>
<evidence type="ECO:0000313" key="1">
    <source>
        <dbReference type="EMBL" id="MEW9492204.1"/>
    </source>
</evidence>
<sequence length="447" mass="49586">MVEIKEIRKIEKEKASIHSHITGLGLDEKGKAIFKADGMVGQTEAREAAGIVVQLVKEGKMAGKGVLLVGPPGTGKTAIAVAIAKELGEGTPFTMINASEIYSTELKKTEILTQAIRRSIGVRLREKRLVYEGEVKELKLKVARSRLNPYYQVPREVEITLATKDDQMKLTAGDAVAEQIARLGVRKGDVIWIDAQTGEVFKVGKAKGSVQYDIGRTVEVPSGAVKKEKELVTTVTLHDLDLNLALQNISLSAIFSLWTEKEINDDVRKQVDKIVKDMVGKGNAELLPGVLFIDDAHMLDIESYSFLTKALESELAPILILATNRGVTKIRGTDVESPHGIPLDLLDRLLIIPTRPYNAEEIKEIVKIRADELEIELDNETLEELTKIGTEESLRYAVQLLEPASVIAKRNGRNVVKMEDVREAFNLFVDVKRSVKYVKEYENLLLK</sequence>
<comment type="caution">
    <text evidence="1">The sequence shown here is derived from an EMBL/GenBank/DDBJ whole genome shotgun (WGS) entry which is preliminary data.</text>
</comment>
<dbReference type="EMBL" id="JZWS03000016">
    <property type="protein sequence ID" value="MEW9492204.1"/>
    <property type="molecule type" value="Genomic_DNA"/>
</dbReference>
<gene>
    <name evidence="1" type="ORF">TQ35_0008415</name>
</gene>
<accession>A0ACC6TQM6</accession>
<evidence type="ECO:0000313" key="2">
    <source>
        <dbReference type="Proteomes" id="UP000053480"/>
    </source>
</evidence>
<protein>
    <submittedName>
        <fullName evidence="1">RuvB-like helicase</fullName>
    </submittedName>
</protein>
<reference evidence="1" key="1">
    <citation type="submission" date="2024-07" db="EMBL/GenBank/DDBJ databases">
        <title>Metagenome and Metagenome-Assembled Genomes of Archaea from a hot spring from the geothermal field of Los Azufres, Mexico.</title>
        <authorList>
            <person name="Marin-Paredes R."/>
            <person name="Martinez-Romero E."/>
            <person name="Servin-Garciduenas L.E."/>
        </authorList>
    </citation>
    <scope>NUCLEOTIDE SEQUENCE</scope>
    <source>
        <strain evidence="1">AZ1-454</strain>
    </source>
</reference>
<organism evidence="1 2">
    <name type="scientific">Candidatus Aramenus sulfurataquae</name>
    <dbReference type="NCBI Taxonomy" id="1326980"/>
    <lineage>
        <taxon>Archaea</taxon>
        <taxon>Thermoproteota</taxon>
        <taxon>Thermoprotei</taxon>
        <taxon>Sulfolobales</taxon>
        <taxon>Sulfolobaceae</taxon>
        <taxon>Candidatus Aramenus</taxon>
    </lineage>
</organism>